<feature type="transmembrane region" description="Helical" evidence="1">
    <location>
        <begin position="27"/>
        <end position="49"/>
    </location>
</feature>
<feature type="transmembrane region" description="Helical" evidence="1">
    <location>
        <begin position="266"/>
        <end position="284"/>
    </location>
</feature>
<dbReference type="PANTHER" id="PTHR39430">
    <property type="entry name" value="MEMBRANE-ASSOCIATED PROTEASE-RELATED"/>
    <property type="match status" value="1"/>
</dbReference>
<feature type="transmembrane region" description="Helical" evidence="1">
    <location>
        <begin position="228"/>
        <end position="246"/>
    </location>
</feature>
<dbReference type="AlphaFoldDB" id="A0A7T4DJY4"/>
<feature type="transmembrane region" description="Helical" evidence="1">
    <location>
        <begin position="69"/>
        <end position="87"/>
    </location>
</feature>
<accession>A0A7T4DJY4</accession>
<dbReference type="PANTHER" id="PTHR39430:SF1">
    <property type="entry name" value="PROTEASE"/>
    <property type="match status" value="1"/>
</dbReference>
<keyword evidence="3" id="KW-0645">Protease</keyword>
<dbReference type="GO" id="GO:0008237">
    <property type="term" value="F:metallopeptidase activity"/>
    <property type="evidence" value="ECO:0007669"/>
    <property type="project" value="UniProtKB-KW"/>
</dbReference>
<keyword evidence="1" id="KW-0472">Membrane</keyword>
<gene>
    <name evidence="3" type="ORF">I6H47_05250</name>
</gene>
<feature type="transmembrane region" description="Helical" evidence="1">
    <location>
        <begin position="171"/>
        <end position="198"/>
    </location>
</feature>
<dbReference type="GO" id="GO:0080120">
    <property type="term" value="P:CAAX-box protein maturation"/>
    <property type="evidence" value="ECO:0007669"/>
    <property type="project" value="UniProtKB-ARBA"/>
</dbReference>
<feature type="transmembrane region" description="Helical" evidence="1">
    <location>
        <begin position="204"/>
        <end position="223"/>
    </location>
</feature>
<dbReference type="RefSeq" id="WP_198500372.1">
    <property type="nucleotide sequence ID" value="NZ_CP065989.1"/>
</dbReference>
<dbReference type="GO" id="GO:0004175">
    <property type="term" value="F:endopeptidase activity"/>
    <property type="evidence" value="ECO:0007669"/>
    <property type="project" value="UniProtKB-ARBA"/>
</dbReference>
<evidence type="ECO:0000259" key="2">
    <source>
        <dbReference type="Pfam" id="PF02517"/>
    </source>
</evidence>
<dbReference type="InterPro" id="IPR003675">
    <property type="entry name" value="Rce1/LyrA-like_dom"/>
</dbReference>
<protein>
    <submittedName>
        <fullName evidence="3">CPBP family intramembrane metalloprotease</fullName>
    </submittedName>
</protein>
<organism evidence="3 4">
    <name type="scientific">Brevibacterium casei</name>
    <dbReference type="NCBI Taxonomy" id="33889"/>
    <lineage>
        <taxon>Bacteria</taxon>
        <taxon>Bacillati</taxon>
        <taxon>Actinomycetota</taxon>
        <taxon>Actinomycetes</taxon>
        <taxon>Micrococcales</taxon>
        <taxon>Brevibacteriaceae</taxon>
        <taxon>Brevibacterium</taxon>
    </lineage>
</organism>
<keyword evidence="1" id="KW-0812">Transmembrane</keyword>
<evidence type="ECO:0000256" key="1">
    <source>
        <dbReference type="SAM" id="Phobius"/>
    </source>
</evidence>
<feature type="transmembrane region" description="Helical" evidence="1">
    <location>
        <begin position="107"/>
        <end position="128"/>
    </location>
</feature>
<proteinExistence type="predicted"/>
<dbReference type="Pfam" id="PF02517">
    <property type="entry name" value="Rce1-like"/>
    <property type="match status" value="1"/>
</dbReference>
<feature type="domain" description="CAAX prenyl protease 2/Lysostaphin resistance protein A-like" evidence="2">
    <location>
        <begin position="149"/>
        <end position="241"/>
    </location>
</feature>
<keyword evidence="3" id="KW-0482">Metalloprotease</keyword>
<evidence type="ECO:0000313" key="3">
    <source>
        <dbReference type="EMBL" id="QQB15353.1"/>
    </source>
</evidence>
<dbReference type="EMBL" id="CP065989">
    <property type="protein sequence ID" value="QQB15353.1"/>
    <property type="molecule type" value="Genomic_DNA"/>
</dbReference>
<name>A0A7T4DJY4_9MICO</name>
<dbReference type="GO" id="GO:0006508">
    <property type="term" value="P:proteolysis"/>
    <property type="evidence" value="ECO:0007669"/>
    <property type="project" value="UniProtKB-KW"/>
</dbReference>
<evidence type="ECO:0000313" key="4">
    <source>
        <dbReference type="Proteomes" id="UP000595374"/>
    </source>
</evidence>
<feature type="transmembrane region" description="Helical" evidence="1">
    <location>
        <begin position="140"/>
        <end position="159"/>
    </location>
</feature>
<keyword evidence="1" id="KW-1133">Transmembrane helix</keyword>
<reference evidence="3 4" key="1">
    <citation type="submission" date="2020-12" db="EMBL/GenBank/DDBJ databases">
        <title>FDA dAtabase for Regulatory Grade micrObial Sequences (FDA-ARGOS): Supporting development and validation of Infectious Disease Dx tests.</title>
        <authorList>
            <person name="Sproer C."/>
            <person name="Gronow S."/>
            <person name="Severitt S."/>
            <person name="Schroder I."/>
            <person name="Tallon L."/>
            <person name="Sadzewicz L."/>
            <person name="Zhao X."/>
            <person name="Boylan J."/>
            <person name="Ott S."/>
            <person name="Bowen H."/>
            <person name="Vavikolanu K."/>
            <person name="Mehta A."/>
            <person name="Aluvathingal J."/>
            <person name="Nadendla S."/>
            <person name="Lowell S."/>
            <person name="Myers T."/>
            <person name="Yan Y."/>
            <person name="Sichtig H."/>
        </authorList>
    </citation>
    <scope>NUCLEOTIDE SEQUENCE [LARGE SCALE GENOMIC DNA]</scope>
    <source>
        <strain evidence="3 4">FDAARGOS_990</strain>
    </source>
</reference>
<sequence length="295" mass="30689">MTAPPLPIPAAASDARLPRRVLGVTEILIIAAVLSVFGFAFNAIGLIPFLAAGVIDPLPWSLTDASARAIGYLVGVLGTVAVIAIYLRARLGVGLASIGLSRPRWGAFATGLLLGAAISGLGTAIAWSSDLVRPTQPAEMPGGAALVLVALLYLLTYVLQGAGEEIVSRGFLLRGTAWWIGLWPAVAVQALLFVALHLGNPTMTPLYALFVIVFALFAALLVIIQGHLWGVIGVHGGYNVVFFAVGQRGLGLRDVADPDNLSFPDLASTPFFALGAVILGVVLWRRRGGSPTAAN</sequence>
<keyword evidence="3" id="KW-0378">Hydrolase</keyword>
<dbReference type="Proteomes" id="UP000595374">
    <property type="component" value="Chromosome"/>
</dbReference>